<accession>A0ABD3DYU3</accession>
<dbReference type="SUPFAM" id="SSF53901">
    <property type="entry name" value="Thiolase-like"/>
    <property type="match status" value="2"/>
</dbReference>
<evidence type="ECO:0000256" key="5">
    <source>
        <dbReference type="ARBA" id="ARBA00047375"/>
    </source>
</evidence>
<comment type="caution">
    <text evidence="10">The sequence shown here is derived from an EMBL/GenBank/DDBJ whole genome shotgun (WGS) entry which is preliminary data.</text>
</comment>
<feature type="domain" description="Beta-ketoacyl-[acyl-carrier-protein] synthase III C-terminal" evidence="9">
    <location>
        <begin position="392"/>
        <end position="473"/>
    </location>
</feature>
<dbReference type="Pfam" id="PF08541">
    <property type="entry name" value="ACP_syn_III_C"/>
    <property type="match status" value="1"/>
</dbReference>
<dbReference type="PANTHER" id="PTHR31561">
    <property type="entry name" value="3-KETOACYL-COA SYNTHASE"/>
    <property type="match status" value="1"/>
</dbReference>
<evidence type="ECO:0000256" key="4">
    <source>
        <dbReference type="ARBA" id="ARBA00023315"/>
    </source>
</evidence>
<evidence type="ECO:0000256" key="6">
    <source>
        <dbReference type="PIRNR" id="PIRNR036417"/>
    </source>
</evidence>
<dbReference type="InterPro" id="IPR016039">
    <property type="entry name" value="Thiolase-like"/>
</dbReference>
<dbReference type="InterPro" id="IPR013601">
    <property type="entry name" value="FAE1_typ3_polyketide_synth"/>
</dbReference>
<dbReference type="EC" id="2.3.1.-" evidence="6"/>
<dbReference type="Pfam" id="PF08392">
    <property type="entry name" value="FAE1_CUT1_RppA"/>
    <property type="match status" value="1"/>
</dbReference>
<evidence type="ECO:0000256" key="1">
    <source>
        <dbReference type="ARBA" id="ARBA00005194"/>
    </source>
</evidence>
<organism evidence="10 11">
    <name type="scientific">Castilleja foliolosa</name>
    <dbReference type="NCBI Taxonomy" id="1961234"/>
    <lineage>
        <taxon>Eukaryota</taxon>
        <taxon>Viridiplantae</taxon>
        <taxon>Streptophyta</taxon>
        <taxon>Embryophyta</taxon>
        <taxon>Tracheophyta</taxon>
        <taxon>Spermatophyta</taxon>
        <taxon>Magnoliopsida</taxon>
        <taxon>eudicotyledons</taxon>
        <taxon>Gunneridae</taxon>
        <taxon>Pentapetalae</taxon>
        <taxon>asterids</taxon>
        <taxon>lamiids</taxon>
        <taxon>Lamiales</taxon>
        <taxon>Orobanchaceae</taxon>
        <taxon>Pedicularideae</taxon>
        <taxon>Castillejinae</taxon>
        <taxon>Castilleja</taxon>
    </lineage>
</organism>
<gene>
    <name evidence="10" type="ORF">CASFOL_008383</name>
</gene>
<keyword evidence="11" id="KW-1185">Reference proteome</keyword>
<keyword evidence="7" id="KW-0472">Membrane</keyword>
<evidence type="ECO:0000313" key="11">
    <source>
        <dbReference type="Proteomes" id="UP001632038"/>
    </source>
</evidence>
<dbReference type="AlphaFoldDB" id="A0ABD3DYU3"/>
<keyword evidence="7" id="KW-1133">Transmembrane helix</keyword>
<comment type="similarity">
    <text evidence="2 6">Belongs to the thiolase-like superfamily. Chalcone/stilbene synthases family.</text>
</comment>
<dbReference type="CDD" id="cd00831">
    <property type="entry name" value="CHS_like"/>
    <property type="match status" value="1"/>
</dbReference>
<evidence type="ECO:0000259" key="8">
    <source>
        <dbReference type="Pfam" id="PF08392"/>
    </source>
</evidence>
<keyword evidence="7" id="KW-0812">Transmembrane</keyword>
<proteinExistence type="inferred from homology"/>
<evidence type="ECO:0000313" key="10">
    <source>
        <dbReference type="EMBL" id="KAL3647415.1"/>
    </source>
</evidence>
<keyword evidence="4 6" id="KW-0012">Acyltransferase</keyword>
<comment type="pathway">
    <text evidence="1 6">Lipid metabolism; fatty acid biosynthesis.</text>
</comment>
<dbReference type="Gene3D" id="3.40.47.10">
    <property type="match status" value="1"/>
</dbReference>
<evidence type="ECO:0000256" key="3">
    <source>
        <dbReference type="ARBA" id="ARBA00022679"/>
    </source>
</evidence>
<feature type="transmembrane region" description="Helical" evidence="7">
    <location>
        <begin position="24"/>
        <end position="43"/>
    </location>
</feature>
<keyword evidence="3 6" id="KW-0808">Transferase</keyword>
<protein>
    <recommendedName>
        <fullName evidence="6">3-ketoacyl-CoA synthase</fullName>
        <ecNumber evidence="6">2.3.1.-</ecNumber>
    </recommendedName>
</protein>
<reference evidence="11" key="1">
    <citation type="journal article" date="2024" name="IScience">
        <title>Strigolactones Initiate the Formation of Haustorium-like Structures in Castilleja.</title>
        <authorList>
            <person name="Buerger M."/>
            <person name="Peterson D."/>
            <person name="Chory J."/>
        </authorList>
    </citation>
    <scope>NUCLEOTIDE SEQUENCE [LARGE SCALE GENOMIC DNA]</scope>
</reference>
<comment type="catalytic activity">
    <reaction evidence="5">
        <text>a very-long-chain acyl-CoA + malonyl-CoA + H(+) = a very-long-chain 3-oxoacyl-CoA + CO2 + CoA</text>
        <dbReference type="Rhea" id="RHEA:32727"/>
        <dbReference type="ChEBI" id="CHEBI:15378"/>
        <dbReference type="ChEBI" id="CHEBI:16526"/>
        <dbReference type="ChEBI" id="CHEBI:57287"/>
        <dbReference type="ChEBI" id="CHEBI:57384"/>
        <dbReference type="ChEBI" id="CHEBI:90725"/>
        <dbReference type="ChEBI" id="CHEBI:90736"/>
        <dbReference type="EC" id="2.3.1.199"/>
    </reaction>
</comment>
<dbReference type="InterPro" id="IPR013747">
    <property type="entry name" value="ACP_syn_III_C"/>
</dbReference>
<evidence type="ECO:0000256" key="7">
    <source>
        <dbReference type="SAM" id="Phobius"/>
    </source>
</evidence>
<sequence length="504" mass="56137">MEKNNLAISHKLLLSQIYSNLTQFMNFSILILFLASQTLILVTRKLDPTYHFLATSCFLLVTVTVKQYISRPDPIYLVDFSCLKPPNFARVPFSTFVEHIQMLDFLDQESVSFMSKILKHSGQGESTYLPPALHAIPPKSTHLDATQEAHLALFPVFESLISKTNISPSDIDILIVNCSGFCPSPSLSSVIVNKYGLRDDVKSFTISGMGCSASALAIDMAYNMLKTLKGSNAVILSTEILSTGWYPGKEENMMVLNCLFRWGAAGVLVTNRKEAKKTAKYKMVCSLRTQRAFDDKGYYSAIREEDGDGLTGVTLRRDLLQVMNTTLDCAISPTIINKEISVAGETLRSNITILGSKILPYTEIILYACSIIRKKYLNKSAEIYVPNFKRAVQHFCLPASGKPVIREIGKGLKLGDKDMEPAYMTLHRFGNQSSSSLWYELGYIEAKERVKKGDRVWQLGMGTGPKCSSLVWECIRPIVGEAQKGVWADSIDNYPVPIIDKNSP</sequence>
<dbReference type="Proteomes" id="UP001632038">
    <property type="component" value="Unassembled WGS sequence"/>
</dbReference>
<evidence type="ECO:0000259" key="9">
    <source>
        <dbReference type="Pfam" id="PF08541"/>
    </source>
</evidence>
<evidence type="ECO:0000256" key="2">
    <source>
        <dbReference type="ARBA" id="ARBA00005531"/>
    </source>
</evidence>
<feature type="domain" description="FAE" evidence="8">
    <location>
        <begin position="69"/>
        <end position="375"/>
    </location>
</feature>
<dbReference type="GO" id="GO:0009922">
    <property type="term" value="F:fatty acid elongase activity"/>
    <property type="evidence" value="ECO:0007669"/>
    <property type="project" value="UniProtKB-EC"/>
</dbReference>
<dbReference type="InterPro" id="IPR012392">
    <property type="entry name" value="3-ktacl-CoA_syn"/>
</dbReference>
<name>A0ABD3DYU3_9LAMI</name>
<dbReference type="EMBL" id="JAVIJP010000009">
    <property type="protein sequence ID" value="KAL3647415.1"/>
    <property type="molecule type" value="Genomic_DNA"/>
</dbReference>
<dbReference type="PIRSF" id="PIRSF036417">
    <property type="entry name" value="3-ktacl-CoA_syn"/>
    <property type="match status" value="1"/>
</dbReference>